<dbReference type="PANTHER" id="PTHR45749:SF23">
    <property type="entry name" value="ZINC FINGER MYM-TYPE PROTEIN 1-LIKE"/>
    <property type="match status" value="1"/>
</dbReference>
<dbReference type="EMBL" id="VTPC01001574">
    <property type="protein sequence ID" value="KAF2901490.1"/>
    <property type="molecule type" value="Genomic_DNA"/>
</dbReference>
<evidence type="ECO:0000313" key="2">
    <source>
        <dbReference type="Proteomes" id="UP000801492"/>
    </source>
</evidence>
<dbReference type="PANTHER" id="PTHR45749">
    <property type="match status" value="1"/>
</dbReference>
<accession>A0A8K0D8G7</accession>
<sequence>MAGQYNGIQVRFKEKYTCALFIPCPEYNLNLVSGQAAGCIMEATDFFQFLQKLYTFFANSTHRWSVLKESLGSSVVVKRLSYIRWSARSDAISALQNDYSIIMNAVKTIEDNHEELPETQNESHGILKKMETLNTVLLTEIRSTILSKFIETSKSVLNDSLPLGLAFKLIDPLVCKGSKRQVWRLRSYFEKKF</sequence>
<keyword evidence="2" id="KW-1185">Reference proteome</keyword>
<organism evidence="1 2">
    <name type="scientific">Ignelater luminosus</name>
    <name type="common">Cucubano</name>
    <name type="synonym">Pyrophorus luminosus</name>
    <dbReference type="NCBI Taxonomy" id="2038154"/>
    <lineage>
        <taxon>Eukaryota</taxon>
        <taxon>Metazoa</taxon>
        <taxon>Ecdysozoa</taxon>
        <taxon>Arthropoda</taxon>
        <taxon>Hexapoda</taxon>
        <taxon>Insecta</taxon>
        <taxon>Pterygota</taxon>
        <taxon>Neoptera</taxon>
        <taxon>Endopterygota</taxon>
        <taxon>Coleoptera</taxon>
        <taxon>Polyphaga</taxon>
        <taxon>Elateriformia</taxon>
        <taxon>Elateroidea</taxon>
        <taxon>Elateridae</taxon>
        <taxon>Agrypninae</taxon>
        <taxon>Pyrophorini</taxon>
        <taxon>Ignelater</taxon>
    </lineage>
</organism>
<evidence type="ECO:0000313" key="1">
    <source>
        <dbReference type="EMBL" id="KAF2901490.1"/>
    </source>
</evidence>
<comment type="caution">
    <text evidence="1">The sequence shown here is derived from an EMBL/GenBank/DDBJ whole genome shotgun (WGS) entry which is preliminary data.</text>
</comment>
<protein>
    <submittedName>
        <fullName evidence="1">Uncharacterized protein</fullName>
    </submittedName>
</protein>
<proteinExistence type="predicted"/>
<name>A0A8K0D8G7_IGNLU</name>
<dbReference type="Proteomes" id="UP000801492">
    <property type="component" value="Unassembled WGS sequence"/>
</dbReference>
<dbReference type="AlphaFoldDB" id="A0A8K0D8G7"/>
<gene>
    <name evidence="1" type="ORF">ILUMI_04696</name>
</gene>
<dbReference type="OrthoDB" id="6779073at2759"/>
<reference evidence="1" key="1">
    <citation type="submission" date="2019-08" db="EMBL/GenBank/DDBJ databases">
        <title>The genome of the North American firefly Photinus pyralis.</title>
        <authorList>
            <consortium name="Photinus pyralis genome working group"/>
            <person name="Fallon T.R."/>
            <person name="Sander Lower S.E."/>
            <person name="Weng J.-K."/>
        </authorList>
    </citation>
    <scope>NUCLEOTIDE SEQUENCE</scope>
    <source>
        <strain evidence="1">TRF0915ILg1</strain>
        <tissue evidence="1">Whole body</tissue>
    </source>
</reference>